<keyword evidence="2" id="KW-1185">Reference proteome</keyword>
<dbReference type="Proteomes" id="UP000199581">
    <property type="component" value="Unassembled WGS sequence"/>
</dbReference>
<sequence>MSDPKKDLHYVNFIELEVQSLTLADWEAIDLAAINFANDVAIDPMWLLEESLKRISNGTRKWPPNNPTPFRNFLCGVMKSIRSEVCKNLPGAIDCYYTYLEAYPVPPDEMLERQDNEEWAKQVIEKTLDYFSEDENVLAIIMGKAEGHTGEEIRDQENMSRQQYDAALKRLSRYRNANYPRGSRNE</sequence>
<evidence type="ECO:0000313" key="2">
    <source>
        <dbReference type="Proteomes" id="UP000199581"/>
    </source>
</evidence>
<evidence type="ECO:0000313" key="1">
    <source>
        <dbReference type="EMBL" id="SFM22913.1"/>
    </source>
</evidence>
<dbReference type="RefSeq" id="WP_092194642.1">
    <property type="nucleotide sequence ID" value="NZ_FOTO01000023.1"/>
</dbReference>
<name>A0A8G2F683_DESNO</name>
<dbReference type="EMBL" id="FOTO01000023">
    <property type="protein sequence ID" value="SFM22913.1"/>
    <property type="molecule type" value="Genomic_DNA"/>
</dbReference>
<evidence type="ECO:0008006" key="3">
    <source>
        <dbReference type="Google" id="ProtNLM"/>
    </source>
</evidence>
<comment type="caution">
    <text evidence="1">The sequence shown here is derived from an EMBL/GenBank/DDBJ whole genome shotgun (WGS) entry which is preliminary data.</text>
</comment>
<accession>A0A8G2F683</accession>
<organism evidence="1 2">
    <name type="scientific">Desulfomicrobium norvegicum (strain DSM 1741 / NCIMB 8310)</name>
    <name type="common">Desulfovibrio baculatus (strain Norway 4)</name>
    <name type="synonym">Desulfovibrio desulfuricans (strain Norway 4)</name>
    <dbReference type="NCBI Taxonomy" id="52561"/>
    <lineage>
        <taxon>Bacteria</taxon>
        <taxon>Pseudomonadati</taxon>
        <taxon>Thermodesulfobacteriota</taxon>
        <taxon>Desulfovibrionia</taxon>
        <taxon>Desulfovibrionales</taxon>
        <taxon>Desulfomicrobiaceae</taxon>
        <taxon>Desulfomicrobium</taxon>
    </lineage>
</organism>
<gene>
    <name evidence="1" type="ORF">SAMN05421830_12324</name>
</gene>
<proteinExistence type="predicted"/>
<reference evidence="1 2" key="1">
    <citation type="submission" date="2016-10" db="EMBL/GenBank/DDBJ databases">
        <authorList>
            <person name="Varghese N."/>
            <person name="Submissions S."/>
        </authorList>
    </citation>
    <scope>NUCLEOTIDE SEQUENCE [LARGE SCALE GENOMIC DNA]</scope>
    <source>
        <strain evidence="1 2">DSM 1741</strain>
    </source>
</reference>
<protein>
    <recommendedName>
        <fullName evidence="3">DNA-directed RNA polymerase specialized sigma subunit, sigma24 family</fullName>
    </recommendedName>
</protein>
<dbReference type="AlphaFoldDB" id="A0A8G2F683"/>